<dbReference type="RefSeq" id="WP_179728036.1">
    <property type="nucleotide sequence ID" value="NZ_BAABEF010000001.1"/>
</dbReference>
<evidence type="ECO:0000313" key="10">
    <source>
        <dbReference type="Proteomes" id="UP000582231"/>
    </source>
</evidence>
<evidence type="ECO:0000256" key="4">
    <source>
        <dbReference type="ARBA" id="ARBA00022989"/>
    </source>
</evidence>
<name>A0A852RER0_9ACTN</name>
<dbReference type="FunFam" id="3.30.70.270:FF:000001">
    <property type="entry name" value="Diguanylate cyclase domain protein"/>
    <property type="match status" value="1"/>
</dbReference>
<dbReference type="Gene3D" id="3.30.70.270">
    <property type="match status" value="1"/>
</dbReference>
<comment type="caution">
    <text evidence="9">The sequence shown here is derived from an EMBL/GenBank/DDBJ whole genome shotgun (WGS) entry which is preliminary data.</text>
</comment>
<feature type="transmembrane region" description="Helical" evidence="6">
    <location>
        <begin position="219"/>
        <end position="249"/>
    </location>
</feature>
<accession>A0A852RER0</accession>
<dbReference type="Proteomes" id="UP000582231">
    <property type="component" value="Unassembled WGS sequence"/>
</dbReference>
<dbReference type="PROSITE" id="PS50887">
    <property type="entry name" value="GGDEF"/>
    <property type="match status" value="1"/>
</dbReference>
<evidence type="ECO:0000256" key="1">
    <source>
        <dbReference type="ARBA" id="ARBA00004651"/>
    </source>
</evidence>
<dbReference type="InterPro" id="IPR035919">
    <property type="entry name" value="EAL_sf"/>
</dbReference>
<evidence type="ECO:0000259" key="7">
    <source>
        <dbReference type="PROSITE" id="PS50883"/>
    </source>
</evidence>
<feature type="transmembrane region" description="Helical" evidence="6">
    <location>
        <begin position="65"/>
        <end position="83"/>
    </location>
</feature>
<dbReference type="SUPFAM" id="SSF55073">
    <property type="entry name" value="Nucleotide cyclase"/>
    <property type="match status" value="1"/>
</dbReference>
<keyword evidence="2" id="KW-1003">Cell membrane</keyword>
<reference evidence="9 10" key="1">
    <citation type="submission" date="2020-07" db="EMBL/GenBank/DDBJ databases">
        <title>Sequencing the genomes of 1000 actinobacteria strains.</title>
        <authorList>
            <person name="Klenk H.-P."/>
        </authorList>
    </citation>
    <scope>NUCLEOTIDE SEQUENCE [LARGE SCALE GENOMIC DNA]</scope>
    <source>
        <strain evidence="9 10">DSM 19082</strain>
    </source>
</reference>
<dbReference type="InterPro" id="IPR043128">
    <property type="entry name" value="Rev_trsase/Diguanyl_cyclase"/>
</dbReference>
<dbReference type="SMART" id="SM00052">
    <property type="entry name" value="EAL"/>
    <property type="match status" value="1"/>
</dbReference>
<feature type="transmembrane region" description="Helical" evidence="6">
    <location>
        <begin position="124"/>
        <end position="146"/>
    </location>
</feature>
<dbReference type="SUPFAM" id="SSF141868">
    <property type="entry name" value="EAL domain-like"/>
    <property type="match status" value="1"/>
</dbReference>
<dbReference type="InterPro" id="IPR000160">
    <property type="entry name" value="GGDEF_dom"/>
</dbReference>
<dbReference type="Gene3D" id="3.20.20.450">
    <property type="entry name" value="EAL domain"/>
    <property type="match status" value="1"/>
</dbReference>
<dbReference type="CDD" id="cd01948">
    <property type="entry name" value="EAL"/>
    <property type="match status" value="1"/>
</dbReference>
<evidence type="ECO:0000256" key="6">
    <source>
        <dbReference type="SAM" id="Phobius"/>
    </source>
</evidence>
<feature type="domain" description="EAL" evidence="7">
    <location>
        <begin position="604"/>
        <end position="857"/>
    </location>
</feature>
<protein>
    <submittedName>
        <fullName evidence="9">Diguanylate cyclase (GGDEF)-like protein</fullName>
    </submittedName>
</protein>
<dbReference type="GO" id="GO:0005886">
    <property type="term" value="C:plasma membrane"/>
    <property type="evidence" value="ECO:0007669"/>
    <property type="project" value="UniProtKB-SubCell"/>
</dbReference>
<sequence>MTGDSALRARLALTTETIAWGVLYAGAMLVGRLSRVDTELALVWPAAGVSVVWFLRAGAGRRRGLAVAVLGAVTGTVNWVTGVEPLGSWLFAGVNVVHGLVGVAVLGRLAGWRTARPMASLSDVAALLCASTASAGVSAFLGGVVAAARFGTEVWDGIGLIGARNGISTFVVASALLAVPRLRASGSRAHRAGSAVLVLTVLAGSLALVLVRWPVAFALIPLTVAAALRCGPAVTSVIAAAQGVLVVVATRAGHGPFSLIPRVEPRILEAQALILVLALVGAVVALALQERSEALVASRRDRDRLQAHMDAALVANAHVVATGSTSPEVLDVNGAMMALTGRSRAQLVGTDPCTWLTDASASLLAAGVDELASGAHTGWRGELQLADAWGSAWVDAALSAVGATGHPARPELSLQMVDMTVQKAAEERLATIALHDELTGLPNRVLWADRLKVALAEAERSRFVVGVLYVDVDHFKEVNDRHGHDVGDDLLREIAHRLSSVVRPHDTVARIGGDEFVVLCPRLQTTADGLGLAARIQQVMVAPVQAGTWRLTPTVSVGVTFAEGDEDPRVVLRRADTALYTAKDRGRARFEVYRPDLEAELERSAQVLDRLNEAYRDGELRVHYQPVVDAGARRVVALEALLRWEHPERGTLSPDAFLDVLESSDLIHGVGALVLRQACDDAVELLVRGHRLAVHVNISARELARLGLRGDVERILAETGMPAELLVLEITETRLVAVNGSLLRDLRALRALGVRVAVDDFGTGYSALTQLVELPVDVIKLDKGFVSEIATSARARAVSAGVQAMAAGLGVVTVAEGVETEQQAEELAALGFGLLQGFLFGQPRSMVDWLEELAAGRGGPWELRSGTHGGGRG</sequence>
<dbReference type="InterPro" id="IPR052155">
    <property type="entry name" value="Biofilm_reg_signaling"/>
</dbReference>
<organism evidence="9 10">
    <name type="scientific">Nocardioides kongjuensis</name>
    <dbReference type="NCBI Taxonomy" id="349522"/>
    <lineage>
        <taxon>Bacteria</taxon>
        <taxon>Bacillati</taxon>
        <taxon>Actinomycetota</taxon>
        <taxon>Actinomycetes</taxon>
        <taxon>Propionibacteriales</taxon>
        <taxon>Nocardioidaceae</taxon>
        <taxon>Nocardioides</taxon>
    </lineage>
</organism>
<dbReference type="InterPro" id="IPR035965">
    <property type="entry name" value="PAS-like_dom_sf"/>
</dbReference>
<dbReference type="InterPro" id="IPR001633">
    <property type="entry name" value="EAL_dom"/>
</dbReference>
<dbReference type="PANTHER" id="PTHR44757:SF2">
    <property type="entry name" value="BIOFILM ARCHITECTURE MAINTENANCE PROTEIN MBAA"/>
    <property type="match status" value="1"/>
</dbReference>
<dbReference type="PANTHER" id="PTHR44757">
    <property type="entry name" value="DIGUANYLATE CYCLASE DGCP"/>
    <property type="match status" value="1"/>
</dbReference>
<feature type="transmembrane region" description="Helical" evidence="6">
    <location>
        <begin position="158"/>
        <end position="180"/>
    </location>
</feature>
<dbReference type="PROSITE" id="PS50883">
    <property type="entry name" value="EAL"/>
    <property type="match status" value="1"/>
</dbReference>
<keyword evidence="5 6" id="KW-0472">Membrane</keyword>
<evidence type="ECO:0000259" key="8">
    <source>
        <dbReference type="PROSITE" id="PS50887"/>
    </source>
</evidence>
<keyword evidence="10" id="KW-1185">Reference proteome</keyword>
<evidence type="ECO:0000256" key="3">
    <source>
        <dbReference type="ARBA" id="ARBA00022692"/>
    </source>
</evidence>
<dbReference type="Pfam" id="PF05231">
    <property type="entry name" value="MASE1"/>
    <property type="match status" value="1"/>
</dbReference>
<dbReference type="NCBIfam" id="TIGR00254">
    <property type="entry name" value="GGDEF"/>
    <property type="match status" value="1"/>
</dbReference>
<feature type="transmembrane region" description="Helical" evidence="6">
    <location>
        <begin position="89"/>
        <end position="112"/>
    </location>
</feature>
<feature type="transmembrane region" description="Helical" evidence="6">
    <location>
        <begin position="270"/>
        <end position="288"/>
    </location>
</feature>
<evidence type="ECO:0000256" key="5">
    <source>
        <dbReference type="ARBA" id="ARBA00023136"/>
    </source>
</evidence>
<dbReference type="InterPro" id="IPR029787">
    <property type="entry name" value="Nucleotide_cyclase"/>
</dbReference>
<evidence type="ECO:0000313" key="9">
    <source>
        <dbReference type="EMBL" id="NYD31767.1"/>
    </source>
</evidence>
<comment type="subcellular location">
    <subcellularLocation>
        <location evidence="1">Cell membrane</location>
        <topology evidence="1">Multi-pass membrane protein</topology>
    </subcellularLocation>
</comment>
<evidence type="ECO:0000256" key="2">
    <source>
        <dbReference type="ARBA" id="ARBA00022475"/>
    </source>
</evidence>
<dbReference type="Pfam" id="PF00563">
    <property type="entry name" value="EAL"/>
    <property type="match status" value="1"/>
</dbReference>
<dbReference type="Pfam" id="PF00990">
    <property type="entry name" value="GGDEF"/>
    <property type="match status" value="1"/>
</dbReference>
<feature type="transmembrane region" description="Helical" evidence="6">
    <location>
        <begin position="40"/>
        <end position="58"/>
    </location>
</feature>
<dbReference type="CDD" id="cd01949">
    <property type="entry name" value="GGDEF"/>
    <property type="match status" value="1"/>
</dbReference>
<gene>
    <name evidence="9" type="ORF">BJ958_003313</name>
</gene>
<dbReference type="InterPro" id="IPR007895">
    <property type="entry name" value="MASE1"/>
</dbReference>
<dbReference type="EMBL" id="JACCBF010000001">
    <property type="protein sequence ID" value="NYD31767.1"/>
    <property type="molecule type" value="Genomic_DNA"/>
</dbReference>
<keyword evidence="3 6" id="KW-0812">Transmembrane</keyword>
<proteinExistence type="predicted"/>
<feature type="transmembrane region" description="Helical" evidence="6">
    <location>
        <begin position="12"/>
        <end position="34"/>
    </location>
</feature>
<dbReference type="SMART" id="SM00267">
    <property type="entry name" value="GGDEF"/>
    <property type="match status" value="1"/>
</dbReference>
<keyword evidence="4 6" id="KW-1133">Transmembrane helix</keyword>
<feature type="domain" description="GGDEF" evidence="8">
    <location>
        <begin position="463"/>
        <end position="595"/>
    </location>
</feature>
<dbReference type="AlphaFoldDB" id="A0A852RER0"/>
<dbReference type="SUPFAM" id="SSF55785">
    <property type="entry name" value="PYP-like sensor domain (PAS domain)"/>
    <property type="match status" value="1"/>
</dbReference>
<feature type="transmembrane region" description="Helical" evidence="6">
    <location>
        <begin position="192"/>
        <end position="213"/>
    </location>
</feature>